<protein>
    <submittedName>
        <fullName evidence="10">Putative stress response regulator hfs transcription factor</fullName>
    </submittedName>
</protein>
<proteinExistence type="inferred from homology"/>
<gene>
    <name evidence="10" type="ORF">EV44_g3361</name>
</gene>
<evidence type="ECO:0000256" key="7">
    <source>
        <dbReference type="RuleBase" id="RU004020"/>
    </source>
</evidence>
<keyword evidence="5" id="KW-0804">Transcription</keyword>
<dbReference type="SMART" id="SM00415">
    <property type="entry name" value="HSF"/>
    <property type="match status" value="1"/>
</dbReference>
<sequence length="254" mass="29341">MLENSADREIVHWVEGGEAFVILDQTLFEQRVLHKYFKHSNFSSFVRQLNKYDFHKVPQKGGENYPFPNHPNASIFTHSIFRENQTDLLPYIQRKQPGPRRTQSNSEDWALLQELISLGLQLEISQARLYQLSKAFIELLARYTELKEKVLKLQESVRTQGQMMQRLLENINPQGGYSQLDGDMDFVNEDTPCDGQYAHQSVPEDELETSVNYALPPNDFSMLQHDSFIAPLPPSNELGDSSGNSARNWSYSWQ</sequence>
<comment type="subcellular location">
    <subcellularLocation>
        <location evidence="1">Nucleus</location>
    </subcellularLocation>
</comment>
<dbReference type="HOGENOM" id="CLU_1094966_0_0_1"/>
<dbReference type="Proteomes" id="UP000030854">
    <property type="component" value="Unassembled WGS sequence"/>
</dbReference>
<evidence type="ECO:0000256" key="5">
    <source>
        <dbReference type="ARBA" id="ARBA00023163"/>
    </source>
</evidence>
<dbReference type="InterPro" id="IPR036390">
    <property type="entry name" value="WH_DNA-bd_sf"/>
</dbReference>
<reference evidence="10 11" key="1">
    <citation type="journal article" date="2014" name="BMC Genomics">
        <title>Adaptive genomic structural variation in the grape powdery mildew pathogen, Erysiphe necator.</title>
        <authorList>
            <person name="Jones L."/>
            <person name="Riaz S."/>
            <person name="Morales-Cruz A."/>
            <person name="Amrine K.C."/>
            <person name="McGuire B."/>
            <person name="Gubler W.D."/>
            <person name="Walker M.A."/>
            <person name="Cantu D."/>
        </authorList>
    </citation>
    <scope>NUCLEOTIDE SEQUENCE [LARGE SCALE GENOMIC DNA]</scope>
    <source>
        <strain evidence="11">c</strain>
    </source>
</reference>
<dbReference type="FunFam" id="1.10.10.10:FF:000027">
    <property type="entry name" value="Heat shock transcription factor 1"/>
    <property type="match status" value="1"/>
</dbReference>
<feature type="compositionally biased region" description="Polar residues" evidence="8">
    <location>
        <begin position="238"/>
        <end position="254"/>
    </location>
</feature>
<dbReference type="AlphaFoldDB" id="A0A0B1P186"/>
<keyword evidence="11" id="KW-1185">Reference proteome</keyword>
<evidence type="ECO:0000256" key="6">
    <source>
        <dbReference type="ARBA" id="ARBA00023242"/>
    </source>
</evidence>
<dbReference type="PROSITE" id="PS00434">
    <property type="entry name" value="HSF_DOMAIN"/>
    <property type="match status" value="1"/>
</dbReference>
<evidence type="ECO:0000313" key="11">
    <source>
        <dbReference type="Proteomes" id="UP000030854"/>
    </source>
</evidence>
<dbReference type="PRINTS" id="PR00056">
    <property type="entry name" value="HSFDOMAIN"/>
</dbReference>
<evidence type="ECO:0000313" key="10">
    <source>
        <dbReference type="EMBL" id="KHJ32377.1"/>
    </source>
</evidence>
<dbReference type="SUPFAM" id="SSF46785">
    <property type="entry name" value="Winged helix' DNA-binding domain"/>
    <property type="match status" value="1"/>
</dbReference>
<name>A0A0B1P186_UNCNE</name>
<accession>A0A0B1P186</accession>
<dbReference type="InterPro" id="IPR036388">
    <property type="entry name" value="WH-like_DNA-bd_sf"/>
</dbReference>
<feature type="region of interest" description="Disordered" evidence="8">
    <location>
        <begin position="231"/>
        <end position="254"/>
    </location>
</feature>
<keyword evidence="4" id="KW-0238">DNA-binding</keyword>
<dbReference type="STRING" id="52586.A0A0B1P186"/>
<dbReference type="GO" id="GO:0003700">
    <property type="term" value="F:DNA-binding transcription factor activity"/>
    <property type="evidence" value="ECO:0007669"/>
    <property type="project" value="InterPro"/>
</dbReference>
<feature type="domain" description="HSF-type DNA-binding" evidence="9">
    <location>
        <begin position="33"/>
        <end position="57"/>
    </location>
</feature>
<dbReference type="Pfam" id="PF00447">
    <property type="entry name" value="HSF_DNA-bind"/>
    <property type="match status" value="1"/>
</dbReference>
<organism evidence="10 11">
    <name type="scientific">Uncinula necator</name>
    <name type="common">Grape powdery mildew</name>
    <dbReference type="NCBI Taxonomy" id="52586"/>
    <lineage>
        <taxon>Eukaryota</taxon>
        <taxon>Fungi</taxon>
        <taxon>Dikarya</taxon>
        <taxon>Ascomycota</taxon>
        <taxon>Pezizomycotina</taxon>
        <taxon>Leotiomycetes</taxon>
        <taxon>Erysiphales</taxon>
        <taxon>Erysiphaceae</taxon>
        <taxon>Erysiphe</taxon>
    </lineage>
</organism>
<dbReference type="GO" id="GO:0005634">
    <property type="term" value="C:nucleus"/>
    <property type="evidence" value="ECO:0007669"/>
    <property type="project" value="UniProtKB-SubCell"/>
</dbReference>
<evidence type="ECO:0000256" key="4">
    <source>
        <dbReference type="ARBA" id="ARBA00023125"/>
    </source>
</evidence>
<dbReference type="PANTHER" id="PTHR10015">
    <property type="entry name" value="HEAT SHOCK TRANSCRIPTION FACTOR"/>
    <property type="match status" value="1"/>
</dbReference>
<keyword evidence="6" id="KW-0539">Nucleus</keyword>
<evidence type="ECO:0000256" key="8">
    <source>
        <dbReference type="SAM" id="MobiDB-lite"/>
    </source>
</evidence>
<keyword evidence="3" id="KW-0805">Transcription regulation</keyword>
<dbReference type="Gene3D" id="1.10.10.10">
    <property type="entry name" value="Winged helix-like DNA-binding domain superfamily/Winged helix DNA-binding domain"/>
    <property type="match status" value="1"/>
</dbReference>
<evidence type="ECO:0000256" key="2">
    <source>
        <dbReference type="ARBA" id="ARBA00006403"/>
    </source>
</evidence>
<dbReference type="PANTHER" id="PTHR10015:SF427">
    <property type="entry name" value="HEAT SHOCK FACTOR PROTEIN"/>
    <property type="match status" value="1"/>
</dbReference>
<dbReference type="InterPro" id="IPR000232">
    <property type="entry name" value="HSF_DNA-bd"/>
</dbReference>
<dbReference type="GO" id="GO:0043565">
    <property type="term" value="F:sequence-specific DNA binding"/>
    <property type="evidence" value="ECO:0007669"/>
    <property type="project" value="InterPro"/>
</dbReference>
<evidence type="ECO:0000256" key="3">
    <source>
        <dbReference type="ARBA" id="ARBA00023015"/>
    </source>
</evidence>
<evidence type="ECO:0000259" key="9">
    <source>
        <dbReference type="PROSITE" id="PS00434"/>
    </source>
</evidence>
<comment type="caution">
    <text evidence="10">The sequence shown here is derived from an EMBL/GenBank/DDBJ whole genome shotgun (WGS) entry which is preliminary data.</text>
</comment>
<comment type="similarity">
    <text evidence="2 7">Belongs to the HSF family.</text>
</comment>
<evidence type="ECO:0000256" key="1">
    <source>
        <dbReference type="ARBA" id="ARBA00004123"/>
    </source>
</evidence>
<dbReference type="EMBL" id="JNVN01002127">
    <property type="protein sequence ID" value="KHJ32377.1"/>
    <property type="molecule type" value="Genomic_DNA"/>
</dbReference>